<feature type="domain" description="Glycosyl transferase CAP10" evidence="5">
    <location>
        <begin position="347"/>
        <end position="606"/>
    </location>
</feature>
<comment type="caution">
    <text evidence="6">The sequence shown here is derived from an EMBL/GenBank/DDBJ whole genome shotgun (WGS) entry which is preliminary data.</text>
</comment>
<accession>A0A8H6YZJ8</accession>
<evidence type="ECO:0000256" key="4">
    <source>
        <dbReference type="SAM" id="Phobius"/>
    </source>
</evidence>
<evidence type="ECO:0000256" key="1">
    <source>
        <dbReference type="ARBA" id="ARBA00010118"/>
    </source>
</evidence>
<evidence type="ECO:0000313" key="7">
    <source>
        <dbReference type="Proteomes" id="UP000620124"/>
    </source>
</evidence>
<dbReference type="PANTHER" id="PTHR12203:SF35">
    <property type="entry name" value="PROTEIN O-GLUCOSYLTRANSFERASE 1"/>
    <property type="match status" value="1"/>
</dbReference>
<evidence type="ECO:0000259" key="5">
    <source>
        <dbReference type="SMART" id="SM00672"/>
    </source>
</evidence>
<keyword evidence="4" id="KW-0812">Transmembrane</keyword>
<feature type="compositionally biased region" description="Pro residues" evidence="3">
    <location>
        <begin position="74"/>
        <end position="86"/>
    </location>
</feature>
<evidence type="ECO:0000256" key="3">
    <source>
        <dbReference type="SAM" id="MobiDB-lite"/>
    </source>
</evidence>
<evidence type="ECO:0000256" key="2">
    <source>
        <dbReference type="ARBA" id="ARBA00022679"/>
    </source>
</evidence>
<dbReference type="Pfam" id="PF05686">
    <property type="entry name" value="Glyco_transf_90"/>
    <property type="match status" value="1"/>
</dbReference>
<gene>
    <name evidence="6" type="ORF">MVEN_00268800</name>
</gene>
<dbReference type="EMBL" id="JACAZI010000002">
    <property type="protein sequence ID" value="KAF7369398.1"/>
    <property type="molecule type" value="Genomic_DNA"/>
</dbReference>
<evidence type="ECO:0000313" key="6">
    <source>
        <dbReference type="EMBL" id="KAF7369398.1"/>
    </source>
</evidence>
<sequence length="613" mass="67965">MAYNPDSTVARPLLALTANSSHHQSPRRRQKRARLLLLAAASTLVLLVGSSYLYFGPSAGLPIPDRLAPYYSRPIPPGGGNAPPPAHGDGSHPQPPPPPGRPAPFDADIDSHSSSYDAAALQAHASASIAALLAHEPATLPAARALYMLKTGRPPPKGYDAFFAFAKERKCLVDGYAGVHREFAPFWRVEREVARQRENEGGRQAGMKGAGRGWFRERVRKVVDKLASDSHGVAALTIRDGTAHKPENQATYFDGDWENTINKFAAHLPPMTVLINGRDEPRVVFNVGPLFEDPTPSSSSSTASSAFAPALALSDPTPFALSPPRTLAFFTDSSRIDVCRPPRGTGRVEDVPFLLSASSAEFTTDLVPVLSMTKLADQSTATTIDGGGGSCFADIMMPGEFYYRNSWWAGRFEYPDNVRWEDKKEMLYWRGKSNGGHIRGTNYLSFPRFRLMDLAAQPENKEKGLFDVRITQWHEWHCTDDCDPTPIRDAYNITGETVPREEAYQYKYLLDVDGNTFSGRYLGLLRSGGLVFKSTAFHEFFTPWLVPYEHFIPVRPDLSDLPAKIEWARVNDGEARRIQETGRLFAEQILTDAQNDCYWFAVLLEWGALWGDE</sequence>
<feature type="compositionally biased region" description="Pro residues" evidence="3">
    <location>
        <begin position="93"/>
        <end position="102"/>
    </location>
</feature>
<organism evidence="6 7">
    <name type="scientific">Mycena venus</name>
    <dbReference type="NCBI Taxonomy" id="2733690"/>
    <lineage>
        <taxon>Eukaryota</taxon>
        <taxon>Fungi</taxon>
        <taxon>Dikarya</taxon>
        <taxon>Basidiomycota</taxon>
        <taxon>Agaricomycotina</taxon>
        <taxon>Agaricomycetes</taxon>
        <taxon>Agaricomycetidae</taxon>
        <taxon>Agaricales</taxon>
        <taxon>Marasmiineae</taxon>
        <taxon>Mycenaceae</taxon>
        <taxon>Mycena</taxon>
    </lineage>
</organism>
<keyword evidence="7" id="KW-1185">Reference proteome</keyword>
<dbReference type="Proteomes" id="UP000620124">
    <property type="component" value="Unassembled WGS sequence"/>
</dbReference>
<keyword evidence="4" id="KW-0472">Membrane</keyword>
<feature type="region of interest" description="Disordered" evidence="3">
    <location>
        <begin position="72"/>
        <end position="109"/>
    </location>
</feature>
<name>A0A8H6YZJ8_9AGAR</name>
<dbReference type="InterPro" id="IPR006598">
    <property type="entry name" value="CAP10"/>
</dbReference>
<dbReference type="AlphaFoldDB" id="A0A8H6YZJ8"/>
<dbReference type="SMART" id="SM00672">
    <property type="entry name" value="CAP10"/>
    <property type="match status" value="1"/>
</dbReference>
<proteinExistence type="inferred from homology"/>
<dbReference type="OrthoDB" id="541052at2759"/>
<protein>
    <submittedName>
        <fullName evidence="6">CAP10 domain-containing protein</fullName>
    </submittedName>
</protein>
<dbReference type="GO" id="GO:0016740">
    <property type="term" value="F:transferase activity"/>
    <property type="evidence" value="ECO:0007669"/>
    <property type="project" value="UniProtKB-KW"/>
</dbReference>
<dbReference type="PANTHER" id="PTHR12203">
    <property type="entry name" value="KDEL LYS-ASP-GLU-LEU CONTAINING - RELATED"/>
    <property type="match status" value="1"/>
</dbReference>
<dbReference type="InterPro" id="IPR051091">
    <property type="entry name" value="O-Glucosyltr/Glycosyltrsf_90"/>
</dbReference>
<keyword evidence="2" id="KW-0808">Transferase</keyword>
<feature type="transmembrane region" description="Helical" evidence="4">
    <location>
        <begin position="35"/>
        <end position="55"/>
    </location>
</feature>
<reference evidence="6" key="1">
    <citation type="submission" date="2020-05" db="EMBL/GenBank/DDBJ databases">
        <title>Mycena genomes resolve the evolution of fungal bioluminescence.</title>
        <authorList>
            <person name="Tsai I.J."/>
        </authorList>
    </citation>
    <scope>NUCLEOTIDE SEQUENCE</scope>
    <source>
        <strain evidence="6">CCC161011</strain>
    </source>
</reference>
<keyword evidence="4" id="KW-1133">Transmembrane helix</keyword>
<comment type="similarity">
    <text evidence="1">Belongs to the glycosyltransferase 90 family.</text>
</comment>